<comment type="caution">
    <text evidence="1">The sequence shown here is derived from an EMBL/GenBank/DDBJ whole genome shotgun (WGS) entry which is preliminary data.</text>
</comment>
<keyword evidence="2" id="KW-1185">Reference proteome</keyword>
<protein>
    <submittedName>
        <fullName evidence="1">Uncharacterized protein</fullName>
    </submittedName>
</protein>
<organism evidence="1 2">
    <name type="scientific">Meloidogyne enterolobii</name>
    <name type="common">Root-knot nematode worm</name>
    <name type="synonym">Meloidogyne mayaguensis</name>
    <dbReference type="NCBI Taxonomy" id="390850"/>
    <lineage>
        <taxon>Eukaryota</taxon>
        <taxon>Metazoa</taxon>
        <taxon>Ecdysozoa</taxon>
        <taxon>Nematoda</taxon>
        <taxon>Chromadorea</taxon>
        <taxon>Rhabditida</taxon>
        <taxon>Tylenchina</taxon>
        <taxon>Tylenchomorpha</taxon>
        <taxon>Tylenchoidea</taxon>
        <taxon>Meloidogynidae</taxon>
        <taxon>Meloidogyninae</taxon>
        <taxon>Meloidogyne</taxon>
    </lineage>
</organism>
<dbReference type="Proteomes" id="UP001497535">
    <property type="component" value="Unassembled WGS sequence"/>
</dbReference>
<evidence type="ECO:0000313" key="1">
    <source>
        <dbReference type="EMBL" id="CAK5123413.1"/>
    </source>
</evidence>
<reference evidence="1" key="1">
    <citation type="submission" date="2023-11" db="EMBL/GenBank/DDBJ databases">
        <authorList>
            <person name="Poullet M."/>
        </authorList>
    </citation>
    <scope>NUCLEOTIDE SEQUENCE</scope>
    <source>
        <strain evidence="1">E1834</strain>
    </source>
</reference>
<evidence type="ECO:0000313" key="2">
    <source>
        <dbReference type="Proteomes" id="UP001497535"/>
    </source>
</evidence>
<dbReference type="EMBL" id="CAVMJV010000194">
    <property type="protein sequence ID" value="CAK5123413.1"/>
    <property type="molecule type" value="Genomic_DNA"/>
</dbReference>
<gene>
    <name evidence="1" type="ORF">MENTE1834_LOCUS47472</name>
</gene>
<name>A0ACB1B4U7_MELEN</name>
<accession>A0ACB1B4U7</accession>
<sequence>MKDKKTLVNAKEPFKLGFFLHTPFELTKDFVLNFKNFEEEFESLTKEIIKGMLSFDKVGFQTNKDRGIFVYWAEYFYEENVQKTVQNTEENTIINIKIENITPKNGCNLGVYPATIKIDDFTSIAEKDEIINEAKKLRDKVNYV</sequence>
<proteinExistence type="predicted"/>